<evidence type="ECO:0000313" key="1">
    <source>
        <dbReference type="EMBL" id="GLI56697.1"/>
    </source>
</evidence>
<dbReference type="EMBL" id="BSDY01000009">
    <property type="protein sequence ID" value="GLI56697.1"/>
    <property type="molecule type" value="Genomic_DNA"/>
</dbReference>
<dbReference type="AlphaFoldDB" id="A0A9W6GNA2"/>
<name>A0A9W6GNA2_9FUSO</name>
<proteinExistence type="predicted"/>
<reference evidence="1" key="1">
    <citation type="submission" date="2022-12" db="EMBL/GenBank/DDBJ databases">
        <title>Reference genome sequencing for broad-spectrum identification of bacterial and archaeal isolates by mass spectrometry.</title>
        <authorList>
            <person name="Sekiguchi Y."/>
            <person name="Tourlousse D.M."/>
        </authorList>
    </citation>
    <scope>NUCLEOTIDE SEQUENCE</scope>
    <source>
        <strain evidence="1">10succ1</strain>
    </source>
</reference>
<evidence type="ECO:0000313" key="2">
    <source>
        <dbReference type="Proteomes" id="UP001144471"/>
    </source>
</evidence>
<accession>A0A9W6GNA2</accession>
<dbReference type="RefSeq" id="WP_281835993.1">
    <property type="nucleotide sequence ID" value="NZ_BSDY01000009.1"/>
</dbReference>
<organism evidence="1 2">
    <name type="scientific">Propionigenium maris DSM 9537</name>
    <dbReference type="NCBI Taxonomy" id="1123000"/>
    <lineage>
        <taxon>Bacteria</taxon>
        <taxon>Fusobacteriati</taxon>
        <taxon>Fusobacteriota</taxon>
        <taxon>Fusobacteriia</taxon>
        <taxon>Fusobacteriales</taxon>
        <taxon>Fusobacteriaceae</taxon>
        <taxon>Propionigenium</taxon>
    </lineage>
</organism>
<gene>
    <name evidence="1" type="ORF">PM10SUCC1_22110</name>
</gene>
<comment type="caution">
    <text evidence="1">The sequence shown here is derived from an EMBL/GenBank/DDBJ whole genome shotgun (WGS) entry which is preliminary data.</text>
</comment>
<protein>
    <submittedName>
        <fullName evidence="1">Uncharacterized protein</fullName>
    </submittedName>
</protein>
<keyword evidence="2" id="KW-1185">Reference proteome</keyword>
<sequence length="85" mass="9609">MGADIKRKIDFLQMVSEGEDAVLSYFNNLESIEDRMRFYKLVVWGESSNCITGLTIKGEGLLCAKPELTGLGRTVYEGRKDLIFK</sequence>
<dbReference type="Proteomes" id="UP001144471">
    <property type="component" value="Unassembled WGS sequence"/>
</dbReference>